<comment type="caution">
    <text evidence="2">The sequence shown here is derived from an EMBL/GenBank/DDBJ whole genome shotgun (WGS) entry which is preliminary data.</text>
</comment>
<dbReference type="EMBL" id="BKCJ010004639">
    <property type="protein sequence ID" value="GEU62234.1"/>
    <property type="molecule type" value="Genomic_DNA"/>
</dbReference>
<gene>
    <name evidence="2" type="ORF">Tci_034212</name>
</gene>
<feature type="non-terminal residue" evidence="2">
    <location>
        <position position="1"/>
    </location>
</feature>
<name>A0A699GNJ4_TANCI</name>
<dbReference type="Pfam" id="PF00753">
    <property type="entry name" value="Lactamase_B"/>
    <property type="match status" value="1"/>
</dbReference>
<reference evidence="2" key="1">
    <citation type="journal article" date="2019" name="Sci. Rep.">
        <title>Draft genome of Tanacetum cinerariifolium, the natural source of mosquito coil.</title>
        <authorList>
            <person name="Yamashiro T."/>
            <person name="Shiraishi A."/>
            <person name="Satake H."/>
            <person name="Nakayama K."/>
        </authorList>
    </citation>
    <scope>NUCLEOTIDE SEQUENCE</scope>
</reference>
<dbReference type="InterPro" id="IPR036866">
    <property type="entry name" value="RibonucZ/Hydroxyglut_hydro"/>
</dbReference>
<evidence type="ECO:0000259" key="1">
    <source>
        <dbReference type="Pfam" id="PF00753"/>
    </source>
</evidence>
<proteinExistence type="predicted"/>
<dbReference type="SUPFAM" id="SSF56281">
    <property type="entry name" value="Metallo-hydrolase/oxidoreductase"/>
    <property type="match status" value="1"/>
</dbReference>
<feature type="domain" description="Metallo-beta-lactamase" evidence="1">
    <location>
        <begin position="203"/>
        <end position="258"/>
    </location>
</feature>
<dbReference type="AlphaFoldDB" id="A0A699GNJ4"/>
<protein>
    <recommendedName>
        <fullName evidence="1">Metallo-beta-lactamase domain-containing protein</fullName>
    </recommendedName>
</protein>
<evidence type="ECO:0000313" key="2">
    <source>
        <dbReference type="EMBL" id="GEU62234.1"/>
    </source>
</evidence>
<dbReference type="PANTHER" id="PTHR30619:SF1">
    <property type="entry name" value="RECOMBINATION PROTEIN 2"/>
    <property type="match status" value="1"/>
</dbReference>
<organism evidence="2">
    <name type="scientific">Tanacetum cinerariifolium</name>
    <name type="common">Dalmatian daisy</name>
    <name type="synonym">Chrysanthemum cinerariifolium</name>
    <dbReference type="NCBI Taxonomy" id="118510"/>
    <lineage>
        <taxon>Eukaryota</taxon>
        <taxon>Viridiplantae</taxon>
        <taxon>Streptophyta</taxon>
        <taxon>Embryophyta</taxon>
        <taxon>Tracheophyta</taxon>
        <taxon>Spermatophyta</taxon>
        <taxon>Magnoliopsida</taxon>
        <taxon>eudicotyledons</taxon>
        <taxon>Gunneridae</taxon>
        <taxon>Pentapetalae</taxon>
        <taxon>asterids</taxon>
        <taxon>campanulids</taxon>
        <taxon>Asterales</taxon>
        <taxon>Asteraceae</taxon>
        <taxon>Asteroideae</taxon>
        <taxon>Anthemideae</taxon>
        <taxon>Anthemidinae</taxon>
        <taxon>Tanacetum</taxon>
    </lineage>
</organism>
<dbReference type="PANTHER" id="PTHR30619">
    <property type="entry name" value="DNA INTERNALIZATION/COMPETENCE PROTEIN COMEC/REC2"/>
    <property type="match status" value="1"/>
</dbReference>
<dbReference type="Gene3D" id="3.60.15.10">
    <property type="entry name" value="Ribonuclease Z/Hydroxyacylglutathione hydrolase-like"/>
    <property type="match status" value="1"/>
</dbReference>
<dbReference type="InterPro" id="IPR052159">
    <property type="entry name" value="Competence_DNA_uptake"/>
</dbReference>
<sequence length="518" mass="56673">KSASAPFSASSDNAIVVSVIVSSYTTSWGTIEVPANFTITRSIDLEGLVKGWRRHNWDDWRQGIADLQPKLLVLIPHIQDKQLYIGNEKKLALGSVQRLHVGNAEPVMIVIGCNSAIGPTANTGLPAILLRVGAKVVIGSLTSVLGRFANTAAVELTTKLIAASKASTPVTIGYHMTKGFDIRLIQAEHGDAILVSYGENPVRHLLVDGGPASSFDNLIKVLEAARTGATLTLEAIVVTHYDFDHIGGIIALLKQPPCWLIINDIWFNGSRHLVPKDMLGKQHSDALASLILDSQLPWNNAFQGKAVCASSAHSIVLEGGVEIWLLSPTQRELTALAKYADAHLPDNGKVVPRDRLGRQDSWPPPAYASLLAKRFLSDQSASNASSIAMLLRYGEQKIVLCGDARAEVICAALASYWPDHKLKIDFWKMSHHGSQGNTSSDLLNRIKCKRFAFSTNGKIHAHPDQLAIVRVLASTYNPELIFNYANQWTNRWKYRPASWPTYSTTYPSAEGPYVRIII</sequence>
<accession>A0A699GNJ4</accession>
<dbReference type="InterPro" id="IPR001279">
    <property type="entry name" value="Metallo-B-lactamas"/>
</dbReference>